<keyword evidence="3 8" id="KW-0274">FAD</keyword>
<dbReference type="Proteomes" id="UP000295411">
    <property type="component" value="Unassembled WGS sequence"/>
</dbReference>
<dbReference type="EMBL" id="SMTK01000001">
    <property type="protein sequence ID" value="TDK27857.1"/>
    <property type="molecule type" value="Genomic_DNA"/>
</dbReference>
<keyword evidence="6" id="KW-1015">Disulfide bond</keyword>
<evidence type="ECO:0000256" key="9">
    <source>
        <dbReference type="PIRSR" id="PIRSR000350-4"/>
    </source>
</evidence>
<keyword evidence="5 10" id="KW-0560">Oxidoreductase</keyword>
<evidence type="ECO:0000256" key="5">
    <source>
        <dbReference type="ARBA" id="ARBA00023002"/>
    </source>
</evidence>
<evidence type="ECO:0000256" key="7">
    <source>
        <dbReference type="ARBA" id="ARBA00023284"/>
    </source>
</evidence>
<dbReference type="AlphaFoldDB" id="A0A4R5U2K6"/>
<accession>A0A4R5U2K6</accession>
<evidence type="ECO:0000256" key="3">
    <source>
        <dbReference type="ARBA" id="ARBA00022827"/>
    </source>
</evidence>
<keyword evidence="2 10" id="KW-0285">Flavoprotein</keyword>
<dbReference type="GO" id="GO:0003955">
    <property type="term" value="F:NAD(P)H dehydrogenase (quinone) activity"/>
    <property type="evidence" value="ECO:0007669"/>
    <property type="project" value="TreeGrafter"/>
</dbReference>
<evidence type="ECO:0000259" key="11">
    <source>
        <dbReference type="Pfam" id="PF02852"/>
    </source>
</evidence>
<dbReference type="PROSITE" id="PS00076">
    <property type="entry name" value="PYRIDINE_REDOX_1"/>
    <property type="match status" value="1"/>
</dbReference>
<keyword evidence="8" id="KW-0547">Nucleotide-binding</keyword>
<evidence type="ECO:0000313" key="14">
    <source>
        <dbReference type="Proteomes" id="UP000295411"/>
    </source>
</evidence>
<reference evidence="13 14" key="1">
    <citation type="submission" date="2019-03" db="EMBL/GenBank/DDBJ databases">
        <title>Arthrobacter sp. nov., an bacterium isolated from biocrust in Mu Us Desert.</title>
        <authorList>
            <person name="Lixiong L."/>
        </authorList>
    </citation>
    <scope>NUCLEOTIDE SEQUENCE [LARGE SCALE GENOMIC DNA]</scope>
    <source>
        <strain evidence="13 14">SLN-3</strain>
    </source>
</reference>
<dbReference type="InterPro" id="IPR023753">
    <property type="entry name" value="FAD/NAD-binding_dom"/>
</dbReference>
<dbReference type="Pfam" id="PF02852">
    <property type="entry name" value="Pyr_redox_dim"/>
    <property type="match status" value="1"/>
</dbReference>
<organism evidence="13 14">
    <name type="scientific">Arthrobacter crusticola</name>
    <dbReference type="NCBI Taxonomy" id="2547960"/>
    <lineage>
        <taxon>Bacteria</taxon>
        <taxon>Bacillati</taxon>
        <taxon>Actinomycetota</taxon>
        <taxon>Actinomycetes</taxon>
        <taxon>Micrococcales</taxon>
        <taxon>Micrococcaceae</taxon>
        <taxon>Arthrobacter</taxon>
    </lineage>
</organism>
<evidence type="ECO:0000256" key="4">
    <source>
        <dbReference type="ARBA" id="ARBA00022857"/>
    </source>
</evidence>
<dbReference type="Pfam" id="PF07992">
    <property type="entry name" value="Pyr_redox_2"/>
    <property type="match status" value="1"/>
</dbReference>
<keyword evidence="7 10" id="KW-0676">Redox-active center</keyword>
<dbReference type="PANTHER" id="PTHR43014:SF2">
    <property type="entry name" value="MERCURIC REDUCTASE"/>
    <property type="match status" value="1"/>
</dbReference>
<feature type="disulfide bond" description="Redox-active" evidence="9">
    <location>
        <begin position="45"/>
        <end position="50"/>
    </location>
</feature>
<dbReference type="SUPFAM" id="SSF51905">
    <property type="entry name" value="FAD/NAD(P)-binding domain"/>
    <property type="match status" value="1"/>
</dbReference>
<dbReference type="InterPro" id="IPR036188">
    <property type="entry name" value="FAD/NAD-bd_sf"/>
</dbReference>
<evidence type="ECO:0000256" key="8">
    <source>
        <dbReference type="PIRSR" id="PIRSR000350-3"/>
    </source>
</evidence>
<feature type="binding site" evidence="8">
    <location>
        <position position="299"/>
    </location>
    <ligand>
        <name>FAD</name>
        <dbReference type="ChEBI" id="CHEBI:57692"/>
    </ligand>
</feature>
<gene>
    <name evidence="13" type="ORF">E2F48_01690</name>
</gene>
<keyword evidence="14" id="KW-1185">Reference proteome</keyword>
<dbReference type="PRINTS" id="PR00368">
    <property type="entry name" value="FADPNR"/>
</dbReference>
<sequence>MDGSDEPVDLLVIGGGTAGLVGARTAARLGARTLLVERARTGGDCLWTGCVPSKALLSAAEGPDARPPGAGTPTDFAAVRRRVADAIAAIEPEDSPEALEALGATVIPGTARFTGPRKAEINGTRIRFRQALIATGGAPILPPIPGLEAARPVTSETVWDLEELPGRLVVIGGGPVACELGQAFARLGSAVTLLSRSGILPREDRDAAALVRSRLAADGVEVIEGAAVARVGAGGSGSTVHTSDGRSFEADVILVAVGRAPRTAGLGLDSAGVECDDAGYVRVDTSMRTSNPAVWAAGDVTPYPDFTHLAGVHASTAALNAVLGGRRTVDTTIPRVTFTSPEVAAVGLTTPSGRGSTTRTIEHAGSDRAITQQETSGFTRIVIDRRGRILGGTIVGPRAGESLAELTLAVHQKMTTRTLTAVTHPYPTYNDALWNAAIAETYARLERPLPRAVVKILVGLNRRSSRSARRDGHAD</sequence>
<keyword evidence="4" id="KW-0521">NADP</keyword>
<evidence type="ECO:0000313" key="13">
    <source>
        <dbReference type="EMBL" id="TDK27857.1"/>
    </source>
</evidence>
<dbReference type="Gene3D" id="3.30.390.30">
    <property type="match status" value="1"/>
</dbReference>
<evidence type="ECO:0000256" key="6">
    <source>
        <dbReference type="ARBA" id="ARBA00023157"/>
    </source>
</evidence>
<dbReference type="SUPFAM" id="SSF55424">
    <property type="entry name" value="FAD/NAD-linked reductases, dimerisation (C-terminal) domain"/>
    <property type="match status" value="1"/>
</dbReference>
<comment type="caution">
    <text evidence="13">The sequence shown here is derived from an EMBL/GenBank/DDBJ whole genome shotgun (WGS) entry which is preliminary data.</text>
</comment>
<dbReference type="PANTHER" id="PTHR43014">
    <property type="entry name" value="MERCURIC REDUCTASE"/>
    <property type="match status" value="1"/>
</dbReference>
<protein>
    <submittedName>
        <fullName evidence="13">FAD-dependent oxidoreductase</fullName>
    </submittedName>
</protein>
<dbReference type="OrthoDB" id="9800167at2"/>
<feature type="binding site" evidence="8">
    <location>
        <position position="258"/>
    </location>
    <ligand>
        <name>NAD(+)</name>
        <dbReference type="ChEBI" id="CHEBI:57540"/>
    </ligand>
</feature>
<evidence type="ECO:0000256" key="2">
    <source>
        <dbReference type="ARBA" id="ARBA00022630"/>
    </source>
</evidence>
<feature type="domain" description="Pyridine nucleotide-disulphide oxidoreductase dimerisation" evidence="11">
    <location>
        <begin position="333"/>
        <end position="436"/>
    </location>
</feature>
<dbReference type="InterPro" id="IPR001100">
    <property type="entry name" value="Pyr_nuc-diS_OxRdtase"/>
</dbReference>
<feature type="binding site" evidence="8">
    <location>
        <position position="54"/>
    </location>
    <ligand>
        <name>FAD</name>
        <dbReference type="ChEBI" id="CHEBI:57692"/>
    </ligand>
</feature>
<feature type="binding site" evidence="8">
    <location>
        <begin position="172"/>
        <end position="179"/>
    </location>
    <ligand>
        <name>NAD(+)</name>
        <dbReference type="ChEBI" id="CHEBI:57540"/>
    </ligand>
</feature>
<dbReference type="GO" id="GO:0016668">
    <property type="term" value="F:oxidoreductase activity, acting on a sulfur group of donors, NAD(P) as acceptor"/>
    <property type="evidence" value="ECO:0007669"/>
    <property type="project" value="InterPro"/>
</dbReference>
<comment type="cofactor">
    <cofactor evidence="8">
        <name>FAD</name>
        <dbReference type="ChEBI" id="CHEBI:57692"/>
    </cofactor>
    <text evidence="8">Binds 1 FAD per subunit.</text>
</comment>
<dbReference type="PRINTS" id="PR00411">
    <property type="entry name" value="PNDRDTASEI"/>
</dbReference>
<dbReference type="InterPro" id="IPR012999">
    <property type="entry name" value="Pyr_OxRdtase_I_AS"/>
</dbReference>
<dbReference type="PIRSF" id="PIRSF000350">
    <property type="entry name" value="Mercury_reductase_MerA"/>
    <property type="match status" value="1"/>
</dbReference>
<dbReference type="RefSeq" id="WP_133402274.1">
    <property type="nucleotide sequence ID" value="NZ_SMTK01000001.1"/>
</dbReference>
<dbReference type="GO" id="GO:0050660">
    <property type="term" value="F:flavin adenine dinucleotide binding"/>
    <property type="evidence" value="ECO:0007669"/>
    <property type="project" value="TreeGrafter"/>
</dbReference>
<proteinExistence type="inferred from homology"/>
<dbReference type="Gene3D" id="3.50.50.60">
    <property type="entry name" value="FAD/NAD(P)-binding domain"/>
    <property type="match status" value="2"/>
</dbReference>
<evidence type="ECO:0000256" key="1">
    <source>
        <dbReference type="ARBA" id="ARBA00007532"/>
    </source>
</evidence>
<comment type="similarity">
    <text evidence="1 10">Belongs to the class-I pyridine nucleotide-disulfide oxidoreductase family.</text>
</comment>
<dbReference type="InterPro" id="IPR004099">
    <property type="entry name" value="Pyr_nucl-diS_OxRdtase_dimer"/>
</dbReference>
<evidence type="ECO:0000256" key="10">
    <source>
        <dbReference type="RuleBase" id="RU003691"/>
    </source>
</evidence>
<name>A0A4R5U2K6_9MICC</name>
<keyword evidence="8" id="KW-0520">NAD</keyword>
<evidence type="ECO:0000259" key="12">
    <source>
        <dbReference type="Pfam" id="PF07992"/>
    </source>
</evidence>
<feature type="domain" description="FAD/NAD(P)-binding" evidence="12">
    <location>
        <begin position="9"/>
        <end position="311"/>
    </location>
</feature>
<dbReference type="InterPro" id="IPR016156">
    <property type="entry name" value="FAD/NAD-linked_Rdtase_dimer_sf"/>
</dbReference>